<evidence type="ECO:0000313" key="2">
    <source>
        <dbReference type="Proteomes" id="UP000720189"/>
    </source>
</evidence>
<dbReference type="OrthoDB" id="5424209at2759"/>
<accession>A0A9P9KVF6</accession>
<evidence type="ECO:0000313" key="1">
    <source>
        <dbReference type="EMBL" id="KAH7269118.1"/>
    </source>
</evidence>
<dbReference type="RefSeq" id="XP_046055886.1">
    <property type="nucleotide sequence ID" value="XM_046194722.1"/>
</dbReference>
<keyword evidence="2" id="KW-1185">Reference proteome</keyword>
<organism evidence="1 2">
    <name type="scientific">Fusarium redolens</name>
    <dbReference type="NCBI Taxonomy" id="48865"/>
    <lineage>
        <taxon>Eukaryota</taxon>
        <taxon>Fungi</taxon>
        <taxon>Dikarya</taxon>
        <taxon>Ascomycota</taxon>
        <taxon>Pezizomycotina</taxon>
        <taxon>Sordariomycetes</taxon>
        <taxon>Hypocreomycetidae</taxon>
        <taxon>Hypocreales</taxon>
        <taxon>Nectriaceae</taxon>
        <taxon>Fusarium</taxon>
        <taxon>Fusarium redolens species complex</taxon>
    </lineage>
</organism>
<gene>
    <name evidence="1" type="ORF">BKA55DRAFT_587937</name>
</gene>
<dbReference type="Proteomes" id="UP000720189">
    <property type="component" value="Unassembled WGS sequence"/>
</dbReference>
<comment type="caution">
    <text evidence="1">The sequence shown here is derived from an EMBL/GenBank/DDBJ whole genome shotgun (WGS) entry which is preliminary data.</text>
</comment>
<dbReference type="GeneID" id="70224676"/>
<dbReference type="EMBL" id="JAGMUX010000001">
    <property type="protein sequence ID" value="KAH7269118.1"/>
    <property type="molecule type" value="Genomic_DNA"/>
</dbReference>
<protein>
    <submittedName>
        <fullName evidence="1">Uncharacterized protein</fullName>
    </submittedName>
</protein>
<proteinExistence type="predicted"/>
<reference evidence="1" key="1">
    <citation type="journal article" date="2021" name="Nat. Commun.">
        <title>Genetic determinants of endophytism in the Arabidopsis root mycobiome.</title>
        <authorList>
            <person name="Mesny F."/>
            <person name="Miyauchi S."/>
            <person name="Thiergart T."/>
            <person name="Pickel B."/>
            <person name="Atanasova L."/>
            <person name="Karlsson M."/>
            <person name="Huettel B."/>
            <person name="Barry K.W."/>
            <person name="Haridas S."/>
            <person name="Chen C."/>
            <person name="Bauer D."/>
            <person name="Andreopoulos W."/>
            <person name="Pangilinan J."/>
            <person name="LaButti K."/>
            <person name="Riley R."/>
            <person name="Lipzen A."/>
            <person name="Clum A."/>
            <person name="Drula E."/>
            <person name="Henrissat B."/>
            <person name="Kohler A."/>
            <person name="Grigoriev I.V."/>
            <person name="Martin F.M."/>
            <person name="Hacquard S."/>
        </authorList>
    </citation>
    <scope>NUCLEOTIDE SEQUENCE</scope>
    <source>
        <strain evidence="1">MPI-CAGE-AT-0023</strain>
    </source>
</reference>
<dbReference type="AlphaFoldDB" id="A0A9P9KVF6"/>
<sequence length="135" mass="15417">MILAELSQSSSISEGDIHVEITAPEHEQTMYYAAPKDPSLSRTWDFVRPTVHDCLQSFQATRGRMTTTITLFRYGVLPDLRDNPLTIYISVDFGPDETRWYEVISDIKNMLQGVAGWNQVQVHMENNEGMQSSFD</sequence>
<name>A0A9P9KVF6_FUSRE</name>